<reference evidence="1 2" key="1">
    <citation type="submission" date="2013-09" db="EMBL/GenBank/DDBJ databases">
        <title>Whole genome shotgun sequence of Vibrio ezurae NBRC 102218.</title>
        <authorList>
            <person name="Yoshida I."/>
            <person name="Hosoyama A."/>
            <person name="Numata M."/>
            <person name="Hashimoto M."/>
            <person name="Hosoyama Y."/>
            <person name="Tsuchikane K."/>
            <person name="Noguchi M."/>
            <person name="Hirakata S."/>
            <person name="Ichikawa N."/>
            <person name="Ohji S."/>
            <person name="Yamazoe A."/>
            <person name="Fujita N."/>
        </authorList>
    </citation>
    <scope>NUCLEOTIDE SEQUENCE [LARGE SCALE GENOMIC DNA]</scope>
    <source>
        <strain evidence="1 2">NBRC 102218</strain>
    </source>
</reference>
<organism evidence="1 2">
    <name type="scientific">Vibrio ezurae NBRC 102218</name>
    <dbReference type="NCBI Taxonomy" id="1219080"/>
    <lineage>
        <taxon>Bacteria</taxon>
        <taxon>Pseudomonadati</taxon>
        <taxon>Pseudomonadota</taxon>
        <taxon>Gammaproteobacteria</taxon>
        <taxon>Vibrionales</taxon>
        <taxon>Vibrionaceae</taxon>
        <taxon>Vibrio</taxon>
    </lineage>
</organism>
<dbReference type="AlphaFoldDB" id="U3CAK3"/>
<sequence length="347" mass="39319">MKTISTLTQILNDSDCQFKVHDLGRRIELIANEEFENIELGRQAYPYPIQRQAQFAITYWNEKKQPWIWFLKFDLDERGLLSATDIGNFIKFVLEAMGSRLQKDLSEEAQEQLANNPYTFKPKEDKLAVFNSQVSAELELSASQYYAHALTYFKGDLGWSNWQTVGLQGITDICARLKESGNELMVKKSLPHLPTQPLYALLGALEHCDISDSLAARLYDLALEQLNNPQGDLFLLSALARALAGDKGHKLSSLVTAILSETKYCHQEVLIAIAGRCWAPLQDSTLAEQFLIRLAETNNQELFNQLFADLVMQPQLRMVILPMLHQAPSKKLAEALIHLQNRAKGQR</sequence>
<dbReference type="eggNOG" id="ENOG502Z9WC">
    <property type="taxonomic scope" value="Bacteria"/>
</dbReference>
<gene>
    <name evidence="1" type="ORF">VEZ01S_01_01280</name>
</gene>
<accession>U3CAK3</accession>
<dbReference type="OrthoDB" id="5597089at2"/>
<dbReference type="Proteomes" id="UP000016562">
    <property type="component" value="Unassembled WGS sequence"/>
</dbReference>
<keyword evidence="2" id="KW-1185">Reference proteome</keyword>
<evidence type="ECO:0000313" key="2">
    <source>
        <dbReference type="Proteomes" id="UP000016562"/>
    </source>
</evidence>
<proteinExistence type="predicted"/>
<comment type="caution">
    <text evidence="1">The sequence shown here is derived from an EMBL/GenBank/DDBJ whole genome shotgun (WGS) entry which is preliminary data.</text>
</comment>
<evidence type="ECO:0000313" key="1">
    <source>
        <dbReference type="EMBL" id="GAD78349.1"/>
    </source>
</evidence>
<protein>
    <recommendedName>
        <fullName evidence="3">DUF3549 domain-containing protein</fullName>
    </recommendedName>
</protein>
<name>U3CAK3_9VIBR</name>
<dbReference type="Pfam" id="PF12069">
    <property type="entry name" value="DUF3549"/>
    <property type="match status" value="1"/>
</dbReference>
<dbReference type="STRING" id="1219080.VEZ01S_01_01280"/>
<dbReference type="InterPro" id="IPR021936">
    <property type="entry name" value="DUF3549"/>
</dbReference>
<dbReference type="EMBL" id="BATM01000001">
    <property type="protein sequence ID" value="GAD78349.1"/>
    <property type="molecule type" value="Genomic_DNA"/>
</dbReference>
<evidence type="ECO:0008006" key="3">
    <source>
        <dbReference type="Google" id="ProtNLM"/>
    </source>
</evidence>
<dbReference type="RefSeq" id="WP_021712073.1">
    <property type="nucleotide sequence ID" value="NZ_BATM01000001.1"/>
</dbReference>